<dbReference type="CDD" id="cd00112">
    <property type="entry name" value="LDLa"/>
    <property type="match status" value="1"/>
</dbReference>
<feature type="compositionally biased region" description="Low complexity" evidence="3">
    <location>
        <begin position="393"/>
        <end position="479"/>
    </location>
</feature>
<dbReference type="InterPro" id="IPR002919">
    <property type="entry name" value="TIL_dom"/>
</dbReference>
<dbReference type="OrthoDB" id="160294at2759"/>
<feature type="compositionally biased region" description="Low complexity" evidence="3">
    <location>
        <begin position="120"/>
        <end position="369"/>
    </location>
</feature>
<reference evidence="5" key="1">
    <citation type="submission" date="2021-01" db="UniProtKB">
        <authorList>
            <consortium name="EnsemblMetazoa"/>
        </authorList>
    </citation>
    <scope>IDENTIFICATION</scope>
</reference>
<feature type="compositionally biased region" description="Polar residues" evidence="3">
    <location>
        <begin position="666"/>
        <end position="677"/>
    </location>
</feature>
<dbReference type="InterPro" id="IPR002172">
    <property type="entry name" value="LDrepeatLR_classA_rpt"/>
</dbReference>
<sequence length="942" mass="100382">MCCPTNMTYQIKGQACPPTCQYPKGDPNCPTKFVEGCQCPVGMVQKVDRPNGNVFCVPPSECVYCEMNGHRYIDGERVPHKPGTAEGDETEITNPDCQECVCNKGKVVCKEIPGCTSTTVAPSTTTITTISSTTQPQSTTESPTTESSTTPSQSTTESSTTPSQSTTEASTTKSQTTKASTTKSQTTAKSSTTQPQTTEEASTTPSKTESSTTPSQSTTEASTTKSQTTTEASTTKSQTTKASTTKSQTTESSTTKSQTTAKSSTTQPQTTEEASTTPSKTESSTTPSQSTTEASTTKSQTTENWSTTPSQTTESSTTKSQSTTEASTTPSQTTTEAPITQPQSTTEASTTSSKSTTESSTTSKATEVSTKPKETGTTVIATQSTEGLTTREPFTPETTSTRGTFPTFPTFPPMTTKSSTTKSSTTSSRSTTEALTTPSQSTESQTTEASTTPSQTTESQTTEQSTTVSPTTVSPTTAPICDCKNPLPVGVSNEMIPDSQMKTNSIRSPEPGPANTGPAQARLNNRQSIHGSGAWEPKDKEAHLDIIFNKMEDVREIRTQGSPRDERFARRYFVFYSLDGESFENEPLQSADGSYIFEGNTDNNGIKVNKLNIKAKAIRIVPANDESIGEPQVAMRVELYVCLPCSTTPAPPVTTTQSTTVRKSTNIYTEPPQSTEPQVKETTTEASTTKSSTTEASTTPSQSTESSTTQSQTTESSTKSSTTQSQTTPSQSTESSTTQSQTTPSQSSTTASQSTTESPTTLSRTTEASTTQSQSTTKASTTESSTATTQTTTTRFSTNIYTEPTLSTEPQVKEYCVYFNGKENITLSVGETVEVDECNQKICVVDDVTGKPEIELIQHECDDENCNTGCEVPLNKRQVLVPIPGKCCRKCVSSDTACSQPGFLTCGGKDAKCIPKDWFCDGRKDCPNNRDEECCPATTTAP</sequence>
<dbReference type="AlphaFoldDB" id="A0A7M5X024"/>
<dbReference type="CDD" id="cd19941">
    <property type="entry name" value="TIL"/>
    <property type="match status" value="1"/>
</dbReference>
<evidence type="ECO:0000313" key="6">
    <source>
        <dbReference type="Proteomes" id="UP000594262"/>
    </source>
</evidence>
<feature type="disulfide bond" evidence="2">
    <location>
        <begin position="920"/>
        <end position="935"/>
    </location>
</feature>
<dbReference type="PROSITE" id="PS50068">
    <property type="entry name" value="LDLRA_2"/>
    <property type="match status" value="1"/>
</dbReference>
<evidence type="ECO:0000259" key="4">
    <source>
        <dbReference type="PROSITE" id="PS50022"/>
    </source>
</evidence>
<dbReference type="Proteomes" id="UP000594262">
    <property type="component" value="Unplaced"/>
</dbReference>
<accession>A0A7M5X024</accession>
<dbReference type="InterPro" id="IPR023415">
    <property type="entry name" value="LDLR_class-A_CS"/>
</dbReference>
<keyword evidence="6" id="KW-1185">Reference proteome</keyword>
<dbReference type="InterPro" id="IPR008979">
    <property type="entry name" value="Galactose-bd-like_sf"/>
</dbReference>
<keyword evidence="1 2" id="KW-1015">Disulfide bond</keyword>
<dbReference type="Gene3D" id="2.10.25.10">
    <property type="entry name" value="Laminin"/>
    <property type="match status" value="1"/>
</dbReference>
<evidence type="ECO:0000256" key="3">
    <source>
        <dbReference type="SAM" id="MobiDB-lite"/>
    </source>
</evidence>
<feature type="region of interest" description="Disordered" evidence="3">
    <location>
        <begin position="646"/>
        <end position="796"/>
    </location>
</feature>
<proteinExistence type="predicted"/>
<dbReference type="SUPFAM" id="SSF57424">
    <property type="entry name" value="LDL receptor-like module"/>
    <property type="match status" value="1"/>
</dbReference>
<dbReference type="InterPro" id="IPR036055">
    <property type="entry name" value="LDL_receptor-like_sf"/>
</dbReference>
<dbReference type="SUPFAM" id="SSF57567">
    <property type="entry name" value="Serine protease inhibitors"/>
    <property type="match status" value="1"/>
</dbReference>
<feature type="region of interest" description="Disordered" evidence="3">
    <location>
        <begin position="501"/>
        <end position="521"/>
    </location>
</feature>
<dbReference type="SMART" id="SM00192">
    <property type="entry name" value="LDLa"/>
    <property type="match status" value="1"/>
</dbReference>
<protein>
    <recommendedName>
        <fullName evidence="4">F5/8 type C domain-containing protein</fullName>
    </recommendedName>
</protein>
<dbReference type="Gene3D" id="2.60.120.260">
    <property type="entry name" value="Galactose-binding domain-like"/>
    <property type="match status" value="1"/>
</dbReference>
<evidence type="ECO:0000256" key="1">
    <source>
        <dbReference type="ARBA" id="ARBA00023157"/>
    </source>
</evidence>
<dbReference type="Gene3D" id="2.10.70.10">
    <property type="entry name" value="Complement Module, domain 1"/>
    <property type="match status" value="1"/>
</dbReference>
<dbReference type="InterPro" id="IPR000421">
    <property type="entry name" value="FA58C"/>
</dbReference>
<dbReference type="PROSITE" id="PS50022">
    <property type="entry name" value="FA58C_3"/>
    <property type="match status" value="1"/>
</dbReference>
<organism evidence="5 6">
    <name type="scientific">Clytia hemisphaerica</name>
    <dbReference type="NCBI Taxonomy" id="252671"/>
    <lineage>
        <taxon>Eukaryota</taxon>
        <taxon>Metazoa</taxon>
        <taxon>Cnidaria</taxon>
        <taxon>Hydrozoa</taxon>
        <taxon>Hydroidolina</taxon>
        <taxon>Leptothecata</taxon>
        <taxon>Obeliida</taxon>
        <taxon>Clytiidae</taxon>
        <taxon>Clytia</taxon>
    </lineage>
</organism>
<dbReference type="Pfam" id="PF01826">
    <property type="entry name" value="TIL"/>
    <property type="match status" value="1"/>
</dbReference>
<comment type="caution">
    <text evidence="2">Lacks conserved residue(s) required for the propagation of feature annotation.</text>
</comment>
<feature type="compositionally biased region" description="Low complexity" evidence="3">
    <location>
        <begin position="684"/>
        <end position="796"/>
    </location>
</feature>
<name>A0A7M5X024_9CNID</name>
<dbReference type="EnsemblMetazoa" id="CLYHEMT015456.14">
    <property type="protein sequence ID" value="CLYHEMP015456.14"/>
    <property type="gene ID" value="CLYHEMG015456"/>
</dbReference>
<evidence type="ECO:0000256" key="2">
    <source>
        <dbReference type="PROSITE-ProRule" id="PRU00124"/>
    </source>
</evidence>
<feature type="region of interest" description="Disordered" evidence="3">
    <location>
        <begin position="120"/>
        <end position="483"/>
    </location>
</feature>
<evidence type="ECO:0000313" key="5">
    <source>
        <dbReference type="EnsemblMetazoa" id="CLYHEMP015456.14"/>
    </source>
</evidence>
<feature type="compositionally biased region" description="Polar residues" evidence="3">
    <location>
        <begin position="375"/>
        <end position="388"/>
    </location>
</feature>
<dbReference type="SUPFAM" id="SSF49785">
    <property type="entry name" value="Galactose-binding domain-like"/>
    <property type="match status" value="1"/>
</dbReference>
<feature type="compositionally biased region" description="Low complexity" evidence="3">
    <location>
        <begin position="653"/>
        <end position="665"/>
    </location>
</feature>
<dbReference type="InterPro" id="IPR036084">
    <property type="entry name" value="Ser_inhib-like_sf"/>
</dbReference>
<feature type="domain" description="F5/8 type C" evidence="4">
    <location>
        <begin position="483"/>
        <end position="642"/>
    </location>
</feature>
<dbReference type="PROSITE" id="PS01209">
    <property type="entry name" value="LDLRA_1"/>
    <property type="match status" value="1"/>
</dbReference>
<dbReference type="Gene3D" id="2.40.128.620">
    <property type="match status" value="1"/>
</dbReference>